<dbReference type="Gene3D" id="3.30.1370.100">
    <property type="entry name" value="MutL, C-terminal domain, regulatory subdomain"/>
    <property type="match status" value="1"/>
</dbReference>
<dbReference type="Gene3D" id="3.30.1540.20">
    <property type="entry name" value="MutL, C-terminal domain, dimerisation subdomain"/>
    <property type="match status" value="1"/>
</dbReference>
<dbReference type="EMBL" id="PNBA02000022">
    <property type="protein sequence ID" value="KAG6385845.1"/>
    <property type="molecule type" value="Genomic_DNA"/>
</dbReference>
<dbReference type="InterPro" id="IPR020568">
    <property type="entry name" value="Ribosomal_Su5_D2-typ_SF"/>
</dbReference>
<dbReference type="GO" id="GO:0140664">
    <property type="term" value="F:ATP-dependent DNA damage sensor activity"/>
    <property type="evidence" value="ECO:0007669"/>
    <property type="project" value="InterPro"/>
</dbReference>
<dbReference type="InterPro" id="IPR013507">
    <property type="entry name" value="DNA_mismatch_S5_2-like"/>
</dbReference>
<dbReference type="SMART" id="SM00853">
    <property type="entry name" value="MutL_C"/>
    <property type="match status" value="1"/>
</dbReference>
<dbReference type="GO" id="GO:0006298">
    <property type="term" value="P:mismatch repair"/>
    <property type="evidence" value="ECO:0007669"/>
    <property type="project" value="InterPro"/>
</dbReference>
<dbReference type="InterPro" id="IPR037198">
    <property type="entry name" value="MutL_C_sf"/>
</dbReference>
<dbReference type="InterPro" id="IPR036890">
    <property type="entry name" value="HATPase_C_sf"/>
</dbReference>
<feature type="domain" description="MutL C-terminal dimerisation" evidence="3">
    <location>
        <begin position="980"/>
        <end position="1140"/>
    </location>
</feature>
<dbReference type="Proteomes" id="UP000298416">
    <property type="component" value="Unassembled WGS sequence"/>
</dbReference>
<evidence type="ECO:0008006" key="7">
    <source>
        <dbReference type="Google" id="ProtNLM"/>
    </source>
</evidence>
<gene>
    <name evidence="5" type="ORF">SASPL_154726</name>
</gene>
<evidence type="ECO:0000313" key="6">
    <source>
        <dbReference type="Proteomes" id="UP000298416"/>
    </source>
</evidence>
<organism evidence="5">
    <name type="scientific">Salvia splendens</name>
    <name type="common">Scarlet sage</name>
    <dbReference type="NCBI Taxonomy" id="180675"/>
    <lineage>
        <taxon>Eukaryota</taxon>
        <taxon>Viridiplantae</taxon>
        <taxon>Streptophyta</taxon>
        <taxon>Embryophyta</taxon>
        <taxon>Tracheophyta</taxon>
        <taxon>Spermatophyta</taxon>
        <taxon>Magnoliopsida</taxon>
        <taxon>eudicotyledons</taxon>
        <taxon>Gunneridae</taxon>
        <taxon>Pentapetalae</taxon>
        <taxon>asterids</taxon>
        <taxon>lamiids</taxon>
        <taxon>Lamiales</taxon>
        <taxon>Lamiaceae</taxon>
        <taxon>Nepetoideae</taxon>
        <taxon>Mentheae</taxon>
        <taxon>Salviinae</taxon>
        <taxon>Salvia</taxon>
        <taxon>Salvia subgen. Calosphace</taxon>
        <taxon>core Calosphace</taxon>
    </lineage>
</organism>
<dbReference type="GO" id="GO:0016887">
    <property type="term" value="F:ATP hydrolysis activity"/>
    <property type="evidence" value="ECO:0007669"/>
    <property type="project" value="InterPro"/>
</dbReference>
<dbReference type="InterPro" id="IPR042121">
    <property type="entry name" value="MutL_C_regsub"/>
</dbReference>
<dbReference type="InterPro" id="IPR014790">
    <property type="entry name" value="MutL_C"/>
</dbReference>
<dbReference type="SMART" id="SM01340">
    <property type="entry name" value="DNA_mis_repair"/>
    <property type="match status" value="1"/>
</dbReference>
<evidence type="ECO:0000259" key="3">
    <source>
        <dbReference type="SMART" id="SM00853"/>
    </source>
</evidence>
<dbReference type="PANTHER" id="PTHR10073">
    <property type="entry name" value="DNA MISMATCH REPAIR PROTEIN MLH, PMS, MUTL"/>
    <property type="match status" value="1"/>
</dbReference>
<keyword evidence="6" id="KW-1185">Reference proteome</keyword>
<evidence type="ECO:0000259" key="4">
    <source>
        <dbReference type="SMART" id="SM01340"/>
    </source>
</evidence>
<accession>A0A8X8W0G4</accession>
<dbReference type="InterPro" id="IPR014721">
    <property type="entry name" value="Ribsml_uS5_D2-typ_fold_subgr"/>
</dbReference>
<dbReference type="Pfam" id="PF08676">
    <property type="entry name" value="MutL_C"/>
    <property type="match status" value="1"/>
</dbReference>
<evidence type="ECO:0000256" key="2">
    <source>
        <dbReference type="ARBA" id="ARBA00022763"/>
    </source>
</evidence>
<comment type="similarity">
    <text evidence="1">Belongs to the DNA mismatch repair MutL/HexB family.</text>
</comment>
<proteinExistence type="inferred from homology"/>
<dbReference type="GO" id="GO:0032300">
    <property type="term" value="C:mismatch repair complex"/>
    <property type="evidence" value="ECO:0007669"/>
    <property type="project" value="InterPro"/>
</dbReference>
<dbReference type="GO" id="GO:0005524">
    <property type="term" value="F:ATP binding"/>
    <property type="evidence" value="ECO:0007669"/>
    <property type="project" value="InterPro"/>
</dbReference>
<dbReference type="AlphaFoldDB" id="A0A8X8W0G4"/>
<dbReference type="Pfam" id="PF13589">
    <property type="entry name" value="HATPase_c_3"/>
    <property type="match status" value="1"/>
</dbReference>
<dbReference type="InterPro" id="IPR038973">
    <property type="entry name" value="MutL/Mlh/Pms-like"/>
</dbReference>
<dbReference type="GO" id="GO:0030983">
    <property type="term" value="F:mismatched DNA binding"/>
    <property type="evidence" value="ECO:0007669"/>
    <property type="project" value="InterPro"/>
</dbReference>
<reference evidence="5" key="2">
    <citation type="submission" date="2020-08" db="EMBL/GenBank/DDBJ databases">
        <title>Plant Genome Project.</title>
        <authorList>
            <person name="Zhang R.-G."/>
        </authorList>
    </citation>
    <scope>NUCLEOTIDE SEQUENCE</scope>
    <source>
        <strain evidence="5">Huo1</strain>
        <tissue evidence="5">Leaf</tissue>
    </source>
</reference>
<dbReference type="Gene3D" id="3.30.230.10">
    <property type="match status" value="1"/>
</dbReference>
<comment type="caution">
    <text evidence="5">The sequence shown here is derived from an EMBL/GenBank/DDBJ whole genome shotgun (WGS) entry which is preliminary data.</text>
</comment>
<dbReference type="SUPFAM" id="SSF118116">
    <property type="entry name" value="DNA mismatch repair protein MutL"/>
    <property type="match status" value="1"/>
</dbReference>
<protein>
    <recommendedName>
        <fullName evidence="7">DNA mismatch repair protein MLH3</fullName>
    </recommendedName>
</protein>
<feature type="domain" description="DNA mismatch repair protein S5" evidence="4">
    <location>
        <begin position="214"/>
        <end position="350"/>
    </location>
</feature>
<evidence type="ECO:0000313" key="5">
    <source>
        <dbReference type="EMBL" id="KAG6385845.1"/>
    </source>
</evidence>
<dbReference type="FunFam" id="3.30.1370.100:FF:000007">
    <property type="entry name" value="MUTL protein homolog 3"/>
    <property type="match status" value="1"/>
</dbReference>
<dbReference type="SUPFAM" id="SSF55874">
    <property type="entry name" value="ATPase domain of HSP90 chaperone/DNA topoisomerase II/histidine kinase"/>
    <property type="match status" value="1"/>
</dbReference>
<dbReference type="SUPFAM" id="SSF54211">
    <property type="entry name" value="Ribosomal protein S5 domain 2-like"/>
    <property type="match status" value="1"/>
</dbReference>
<dbReference type="PANTHER" id="PTHR10073:SF47">
    <property type="entry name" value="DNA MISMATCH REPAIR PROTEIN MLH3"/>
    <property type="match status" value="1"/>
</dbReference>
<name>A0A8X8W0G4_SALSN</name>
<sequence length="1213" mass="135483">MRSIERLPETTHSSVRSGVVICDLTRIVEELVFNSLDAGATEVAVSVGVGSSYLKVVDNGSGITRDGLLLLGERYVTSKVDYLALDASTTENLDYHGEALCSISDVSLLEIVTKARGKSTGYKKILKKRKCVFIGINNDREEVGTTVISHDIFYNQPVRRKHMQSSPKKVLDSIKMSVLRTALVHVNVFFRVVDVESLDELLCVGPSASPLPILSTYFGIESSASFHKLVLSDRELNLSGYISEPHGIFSPKAIQYVYINSRLVYKGPIHKLVNQLAAKFDLSSPWQLTTSSQRMKQNKYDKWPAFILNLQCPTSYYDIIGSERLRTSVEFKDWAPVLTFIEDGVMRLWTKNTSHDMLGNPESGKRRCQTQTSVVPLDVCSSDWDKPYENHDNSLALEETTYESGKSCREVLEFENFEAEADLLPENDYISQACDGSMVGEKGFRGKETCDGSMVGEKGFRGKETINQISPWCVSSPLHVAKTYGRKKDDLSSALGYALPATNENVDSRSIAGGASIDCHYFGDNRHIDEECGISFLRSCSFDKSLMKERRSPSKDARFEFGRDGRAKRRRIDCCDIVEDDINSVMLGGDVECSALQPFQFSPVTRHDIDGMLESPVRDSVKSSFLGNNLPDSEQFWESTSSLHSFRSGWSPRTRMETEIKFLDYRTYPIEKISVEGHPGLGKDILHRCPIQGEILGDTKYNRLQQDCSFTNHSPDEEIGETLLDFENLFSLKPFKRLTDAYWSLSPVHCEESPKNFTGAPSDDTSPDEREHGMHNCRNQGTLLNKKMCFSKSHPAPPYYSTKRGFLDLTDTMSLSVIKSPESIFGGYSSIAAGDFSNEQLRVEDMGFKCSDKPDGQFYLSPRGKQVMDCTASKRSVLEIKPESTAVQKKGKKEEEFTNIEPVEWSPAGCLAGLGSKEIEDSLDSRWKWRNCSLATAGNSSSDIKRNQDGILNISDSLQLDGASLVPKSVERACLENAKVLDQVDKKFIAIVAGKTLAIIDQHAADERIKLEELRSKVLSGEMKTIKYLDSEHELVLPEIGYQLLHNYAEQIQTWGWICNIHSQDSNSFTKHLDSLHRQPTVIKLLAVPCILGVVLNDIDLLEFLQQLADTDGSSTIPPSVHRVLNSKACRGAIMFGDTLLPSECSLIVDELKQTSLCFQCAHGRPTTVPLVNLEILHNKVARLGLDASCWHGLRQHKLSLKRTSQRLRSAVS</sequence>
<keyword evidence="2" id="KW-0227">DNA damage</keyword>
<dbReference type="InterPro" id="IPR042120">
    <property type="entry name" value="MutL_C_dimsub"/>
</dbReference>
<dbReference type="Gene3D" id="3.30.565.10">
    <property type="entry name" value="Histidine kinase-like ATPase, C-terminal domain"/>
    <property type="match status" value="1"/>
</dbReference>
<evidence type="ECO:0000256" key="1">
    <source>
        <dbReference type="ARBA" id="ARBA00006082"/>
    </source>
</evidence>
<reference evidence="5" key="1">
    <citation type="submission" date="2018-01" db="EMBL/GenBank/DDBJ databases">
        <authorList>
            <person name="Mao J.F."/>
        </authorList>
    </citation>
    <scope>NUCLEOTIDE SEQUENCE</scope>
    <source>
        <strain evidence="5">Huo1</strain>
        <tissue evidence="5">Leaf</tissue>
    </source>
</reference>